<feature type="transmembrane region" description="Helical" evidence="1">
    <location>
        <begin position="167"/>
        <end position="185"/>
    </location>
</feature>
<keyword evidence="1" id="KW-1133">Transmembrane helix</keyword>
<evidence type="ECO:0000256" key="1">
    <source>
        <dbReference type="SAM" id="Phobius"/>
    </source>
</evidence>
<dbReference type="InterPro" id="IPR002656">
    <property type="entry name" value="Acyl_transf_3_dom"/>
</dbReference>
<dbReference type="GO" id="GO:0016747">
    <property type="term" value="F:acyltransferase activity, transferring groups other than amino-acyl groups"/>
    <property type="evidence" value="ECO:0007669"/>
    <property type="project" value="InterPro"/>
</dbReference>
<dbReference type="RefSeq" id="WP_094515180.1">
    <property type="nucleotide sequence ID" value="NZ_JBHEEP010000030.1"/>
</dbReference>
<evidence type="ECO:0000259" key="2">
    <source>
        <dbReference type="Pfam" id="PF01757"/>
    </source>
</evidence>
<dbReference type="GO" id="GO:0016020">
    <property type="term" value="C:membrane"/>
    <property type="evidence" value="ECO:0007669"/>
    <property type="project" value="TreeGrafter"/>
</dbReference>
<proteinExistence type="predicted"/>
<keyword evidence="4" id="KW-0808">Transferase</keyword>
<dbReference type="PANTHER" id="PTHR23028:SF53">
    <property type="entry name" value="ACYL_TRANSF_3 DOMAIN-CONTAINING PROTEIN"/>
    <property type="match status" value="1"/>
</dbReference>
<evidence type="ECO:0000313" key="5">
    <source>
        <dbReference type="Proteomes" id="UP000216363"/>
    </source>
</evidence>
<dbReference type="EMBL" id="WBWF01000027">
    <property type="protein sequence ID" value="KAB2701305.1"/>
    <property type="molecule type" value="Genomic_DNA"/>
</dbReference>
<dbReference type="Pfam" id="PF01757">
    <property type="entry name" value="Acyl_transf_3"/>
    <property type="match status" value="1"/>
</dbReference>
<feature type="transmembrane region" description="Helical" evidence="1">
    <location>
        <begin position="305"/>
        <end position="324"/>
    </location>
</feature>
<keyword evidence="6" id="KW-1185">Reference proteome</keyword>
<evidence type="ECO:0000313" key="3">
    <source>
        <dbReference type="EMBL" id="KAB2701305.1"/>
    </source>
</evidence>
<feature type="transmembrane region" description="Helical" evidence="1">
    <location>
        <begin position="217"/>
        <end position="237"/>
    </location>
</feature>
<keyword evidence="1" id="KW-0812">Transmembrane</keyword>
<name>A0A256GGL7_9HYPH</name>
<dbReference type="InterPro" id="IPR050879">
    <property type="entry name" value="Acyltransferase_3"/>
</dbReference>
<protein>
    <submittedName>
        <fullName evidence="3 4">Acyltransferase</fullName>
    </submittedName>
</protein>
<reference evidence="3 6" key="2">
    <citation type="submission" date="2019-09" db="EMBL/GenBank/DDBJ databases">
        <title>Taxonomic organization of the family Brucellaceae based on a phylogenomic approach.</title>
        <authorList>
            <person name="Leclercq S."/>
            <person name="Cloeckaert A."/>
            <person name="Zygmunt M.S."/>
        </authorList>
    </citation>
    <scope>NUCLEOTIDE SEQUENCE [LARGE SCALE GENOMIC DNA]</scope>
    <source>
        <strain evidence="3 6">LUP23</strain>
    </source>
</reference>
<dbReference type="Proteomes" id="UP000435957">
    <property type="component" value="Unassembled WGS sequence"/>
</dbReference>
<organism evidence="4 5">
    <name type="scientific">Brucella lupini</name>
    <dbReference type="NCBI Taxonomy" id="255457"/>
    <lineage>
        <taxon>Bacteria</taxon>
        <taxon>Pseudomonadati</taxon>
        <taxon>Pseudomonadota</taxon>
        <taxon>Alphaproteobacteria</taxon>
        <taxon>Hyphomicrobiales</taxon>
        <taxon>Brucellaceae</taxon>
        <taxon>Brucella/Ochrobactrum group</taxon>
        <taxon>Brucella</taxon>
    </lineage>
</organism>
<sequence length="346" mass="38910">MTRTNNLDFLRFLAASTVVLGHGQALSGTPVTQLLGSNISTLGVMVFFAISGYLITDSWERQKSFKTFIANRCLRIFPALVSVTVLTAFILGPFVTSLITSEYFKSPLFIKYLQNIALNVNYVLPGVFENNNLKFAVNGSLWSLPPEFACYIMVAIVGIFANRFKNAAYLSILIIMSSLTFYNLRHPDITYVFYGTELFSSAGVIVYFLLGSIIRLYRINLSFWILGGFIILYALLFPTNSNYLNITFAAIITSYGCLKFGFMSTPILRKWGRFGDLSYGIYLYSFPIQQTLVHYAGNGIGANKLIFSSYILSILFAFLSWHLIEKQALKLKPKREMKYSPIPSSA</sequence>
<evidence type="ECO:0000313" key="4">
    <source>
        <dbReference type="EMBL" id="OYR26294.1"/>
    </source>
</evidence>
<feature type="transmembrane region" description="Helical" evidence="1">
    <location>
        <begin position="243"/>
        <end position="262"/>
    </location>
</feature>
<keyword evidence="4" id="KW-0012">Acyltransferase</keyword>
<evidence type="ECO:0000313" key="6">
    <source>
        <dbReference type="Proteomes" id="UP000435957"/>
    </source>
</evidence>
<dbReference type="EMBL" id="NNRN01000055">
    <property type="protein sequence ID" value="OYR26294.1"/>
    <property type="molecule type" value="Genomic_DNA"/>
</dbReference>
<gene>
    <name evidence="4" type="ORF">CES86_3762</name>
    <name evidence="3" type="ORF">F9L03_23950</name>
</gene>
<dbReference type="PANTHER" id="PTHR23028">
    <property type="entry name" value="ACETYLTRANSFERASE"/>
    <property type="match status" value="1"/>
</dbReference>
<accession>A0A256GGL7</accession>
<feature type="transmembrane region" description="Helical" evidence="1">
    <location>
        <begin position="191"/>
        <end position="210"/>
    </location>
</feature>
<dbReference type="GO" id="GO:0000271">
    <property type="term" value="P:polysaccharide biosynthetic process"/>
    <property type="evidence" value="ECO:0007669"/>
    <property type="project" value="TreeGrafter"/>
</dbReference>
<dbReference type="AlphaFoldDB" id="A0A256GGL7"/>
<dbReference type="Proteomes" id="UP000216363">
    <property type="component" value="Unassembled WGS sequence"/>
</dbReference>
<feature type="transmembrane region" description="Helical" evidence="1">
    <location>
        <begin position="76"/>
        <end position="99"/>
    </location>
</feature>
<feature type="transmembrane region" description="Helical" evidence="1">
    <location>
        <begin position="35"/>
        <end position="55"/>
    </location>
</feature>
<comment type="caution">
    <text evidence="4">The sequence shown here is derived from an EMBL/GenBank/DDBJ whole genome shotgun (WGS) entry which is preliminary data.</text>
</comment>
<keyword evidence="1" id="KW-0472">Membrane</keyword>
<reference evidence="4 5" key="1">
    <citation type="submission" date="2017-07" db="EMBL/GenBank/DDBJ databases">
        <title>Draft genome of Ochrobactrum lupini type strain LUP21.</title>
        <authorList>
            <person name="Krzyzanowska D.M."/>
            <person name="Jafra S."/>
        </authorList>
    </citation>
    <scope>NUCLEOTIDE SEQUENCE [LARGE SCALE GENOMIC DNA]</scope>
    <source>
        <strain evidence="4 5">LUP21</strain>
    </source>
</reference>
<feature type="transmembrane region" description="Helical" evidence="1">
    <location>
        <begin position="141"/>
        <end position="160"/>
    </location>
</feature>
<feature type="domain" description="Acyltransferase 3" evidence="2">
    <location>
        <begin position="6"/>
        <end position="320"/>
    </location>
</feature>